<dbReference type="GO" id="GO:0005576">
    <property type="term" value="C:extracellular region"/>
    <property type="evidence" value="ECO:0007669"/>
    <property type="project" value="UniProtKB-SubCell"/>
</dbReference>
<proteinExistence type="predicted"/>
<evidence type="ECO:0000313" key="6">
    <source>
        <dbReference type="EMBL" id="KZT63315.1"/>
    </source>
</evidence>
<evidence type="ECO:0000256" key="4">
    <source>
        <dbReference type="ARBA" id="ARBA00023157"/>
    </source>
</evidence>
<reference evidence="6 7" key="1">
    <citation type="journal article" date="2016" name="Mol. Biol. Evol.">
        <title>Comparative Genomics of Early-Diverging Mushroom-Forming Fungi Provides Insights into the Origins of Lignocellulose Decay Capabilities.</title>
        <authorList>
            <person name="Nagy L.G."/>
            <person name="Riley R."/>
            <person name="Tritt A."/>
            <person name="Adam C."/>
            <person name="Daum C."/>
            <person name="Floudas D."/>
            <person name="Sun H."/>
            <person name="Yadav J.S."/>
            <person name="Pangilinan J."/>
            <person name="Larsson K.H."/>
            <person name="Matsuura K."/>
            <person name="Barry K."/>
            <person name="Labutti K."/>
            <person name="Kuo R."/>
            <person name="Ohm R.A."/>
            <person name="Bhattacharya S.S."/>
            <person name="Shirouzu T."/>
            <person name="Yoshinaga Y."/>
            <person name="Martin F.M."/>
            <person name="Grigoriev I.V."/>
            <person name="Hibbett D.S."/>
        </authorList>
    </citation>
    <scope>NUCLEOTIDE SEQUENCE [LARGE SCALE GENOMIC DNA]</scope>
    <source>
        <strain evidence="6 7">L-15889</strain>
    </source>
</reference>
<dbReference type="AlphaFoldDB" id="A0A165KM80"/>
<dbReference type="SMART" id="SM00747">
    <property type="entry name" value="CFEM"/>
    <property type="match status" value="1"/>
</dbReference>
<keyword evidence="4" id="KW-1015">Disulfide bond</keyword>
<keyword evidence="3" id="KW-0732">Signal</keyword>
<keyword evidence="7" id="KW-1185">Reference proteome</keyword>
<protein>
    <recommendedName>
        <fullName evidence="5">CFEM domain-containing protein</fullName>
    </recommendedName>
</protein>
<comment type="subcellular location">
    <subcellularLocation>
        <location evidence="1">Secreted</location>
    </subcellularLocation>
</comment>
<name>A0A165KM80_9APHY</name>
<sequence length="98" mass="10326">MAIAIGRAGCPADDLVAQISGCPRACWDVADYGSCPSTPDSACLCNEPAFVESIATCVETTCTTEEIEDYQQIADQICATANVVLIRRFATNGVDGEM</sequence>
<dbReference type="PROSITE" id="PS52012">
    <property type="entry name" value="CFEM"/>
    <property type="match status" value="1"/>
</dbReference>
<dbReference type="Proteomes" id="UP000076727">
    <property type="component" value="Unassembled WGS sequence"/>
</dbReference>
<evidence type="ECO:0000259" key="5">
    <source>
        <dbReference type="PROSITE" id="PS52012"/>
    </source>
</evidence>
<keyword evidence="2" id="KW-0964">Secreted</keyword>
<dbReference type="InterPro" id="IPR008427">
    <property type="entry name" value="Extracellular_membr_CFEM_dom"/>
</dbReference>
<evidence type="ECO:0000313" key="7">
    <source>
        <dbReference type="Proteomes" id="UP000076727"/>
    </source>
</evidence>
<dbReference type="EMBL" id="KV429198">
    <property type="protein sequence ID" value="KZT63315.1"/>
    <property type="molecule type" value="Genomic_DNA"/>
</dbReference>
<organism evidence="6 7">
    <name type="scientific">Daedalea quercina L-15889</name>
    <dbReference type="NCBI Taxonomy" id="1314783"/>
    <lineage>
        <taxon>Eukaryota</taxon>
        <taxon>Fungi</taxon>
        <taxon>Dikarya</taxon>
        <taxon>Basidiomycota</taxon>
        <taxon>Agaricomycotina</taxon>
        <taxon>Agaricomycetes</taxon>
        <taxon>Polyporales</taxon>
        <taxon>Fomitopsis</taxon>
    </lineage>
</organism>
<gene>
    <name evidence="6" type="ORF">DAEQUDRAFT_733974</name>
</gene>
<evidence type="ECO:0000256" key="3">
    <source>
        <dbReference type="ARBA" id="ARBA00022729"/>
    </source>
</evidence>
<evidence type="ECO:0000256" key="2">
    <source>
        <dbReference type="ARBA" id="ARBA00022525"/>
    </source>
</evidence>
<accession>A0A165KM80</accession>
<evidence type="ECO:0000256" key="1">
    <source>
        <dbReference type="ARBA" id="ARBA00004613"/>
    </source>
</evidence>
<feature type="domain" description="CFEM" evidence="5">
    <location>
        <begin position="1"/>
        <end position="98"/>
    </location>
</feature>
<dbReference type="Pfam" id="PF05730">
    <property type="entry name" value="CFEM"/>
    <property type="match status" value="1"/>
</dbReference>